<organism evidence="3 4">
    <name type="scientific">Callosobruchus maculatus</name>
    <name type="common">Southern cowpea weevil</name>
    <name type="synonym">Pulse bruchid</name>
    <dbReference type="NCBI Taxonomy" id="64391"/>
    <lineage>
        <taxon>Eukaryota</taxon>
        <taxon>Metazoa</taxon>
        <taxon>Ecdysozoa</taxon>
        <taxon>Arthropoda</taxon>
        <taxon>Hexapoda</taxon>
        <taxon>Insecta</taxon>
        <taxon>Pterygota</taxon>
        <taxon>Neoptera</taxon>
        <taxon>Endopterygota</taxon>
        <taxon>Coleoptera</taxon>
        <taxon>Polyphaga</taxon>
        <taxon>Cucujiformia</taxon>
        <taxon>Chrysomeloidea</taxon>
        <taxon>Chrysomelidae</taxon>
        <taxon>Bruchinae</taxon>
        <taxon>Bruchini</taxon>
        <taxon>Callosobruchus</taxon>
    </lineage>
</organism>
<dbReference type="Pfam" id="PF00078">
    <property type="entry name" value="RVT_1"/>
    <property type="match status" value="1"/>
</dbReference>
<dbReference type="Gene3D" id="3.30.420.10">
    <property type="entry name" value="Ribonuclease H-like superfamily/Ribonuclease H"/>
    <property type="match status" value="1"/>
</dbReference>
<dbReference type="Gene3D" id="3.10.10.10">
    <property type="entry name" value="HIV Type 1 Reverse Transcriptase, subunit A, domain 1"/>
    <property type="match status" value="1"/>
</dbReference>
<dbReference type="GO" id="GO:0071897">
    <property type="term" value="P:DNA biosynthetic process"/>
    <property type="evidence" value="ECO:0007669"/>
    <property type="project" value="UniProtKB-ARBA"/>
</dbReference>
<dbReference type="GO" id="GO:0003676">
    <property type="term" value="F:nucleic acid binding"/>
    <property type="evidence" value="ECO:0007669"/>
    <property type="project" value="InterPro"/>
</dbReference>
<dbReference type="InterPro" id="IPR036397">
    <property type="entry name" value="RNaseH_sf"/>
</dbReference>
<evidence type="ECO:0000259" key="1">
    <source>
        <dbReference type="PROSITE" id="PS50878"/>
    </source>
</evidence>
<gene>
    <name evidence="3" type="ORF">CALMAC_LOCUS13940</name>
    <name evidence="2" type="ORF">CALMAC_LOCUS3222</name>
</gene>
<feature type="domain" description="Reverse transcriptase" evidence="1">
    <location>
        <begin position="66"/>
        <end position="248"/>
    </location>
</feature>
<evidence type="ECO:0000313" key="3">
    <source>
        <dbReference type="EMBL" id="VEN54480.1"/>
    </source>
</evidence>
<evidence type="ECO:0000313" key="4">
    <source>
        <dbReference type="Proteomes" id="UP000410492"/>
    </source>
</evidence>
<dbReference type="CDD" id="cd03714">
    <property type="entry name" value="RT_DIRS1"/>
    <property type="match status" value="1"/>
</dbReference>
<dbReference type="AlphaFoldDB" id="A0A653D4M6"/>
<dbReference type="InterPro" id="IPR052055">
    <property type="entry name" value="Hepadnavirus_pol/RT"/>
</dbReference>
<accession>A0A653D4M6</accession>
<dbReference type="PANTHER" id="PTHR33050:SF7">
    <property type="entry name" value="RIBONUCLEASE H"/>
    <property type="match status" value="1"/>
</dbReference>
<dbReference type="PROSITE" id="PS50878">
    <property type="entry name" value="RT_POL"/>
    <property type="match status" value="1"/>
</dbReference>
<dbReference type="Gene3D" id="3.30.70.270">
    <property type="match status" value="1"/>
</dbReference>
<dbReference type="InterPro" id="IPR000477">
    <property type="entry name" value="RT_dom"/>
</dbReference>
<evidence type="ECO:0000313" key="2">
    <source>
        <dbReference type="EMBL" id="VEN38276.1"/>
    </source>
</evidence>
<keyword evidence="4" id="KW-1185">Reference proteome</keyword>
<sequence length="621" mass="72273">MVGRLRNFLPKWKEITQDKRILSWICGLKIPFLLKPNQRLQPSERHWSDSEKIVLRDSVQELLALGAISIVPHCKGEFISSIFLRPKPDGSRRFILNLKSLNKFIRVEHFKLEDQRTVCNIIQKNVFMSTLDLKNAYYLVTIDKNYRKFLRFKFEGVVYEYNCMPFGLNCAPFVFTKLMKPLLAFLRGKGLSSVVYLDDFLLLGRTVEDCKRNATITVKLLQELGFVINYEKSILTPSQTCRYLGLIYNSNAMSVSIPEDKRPHLLKCIKFLLRTKSCRIRVFAKIIGKLTAVCPAVRYGWGYTKLLEREKFLALRRSHGNYDRLMTVPSSLHNDLNWWLSHIASSNPIRLEVFHQEIFSDASLTGWGIHSNDVRSHGFWSPEEKTHHINYLELKAAFFGLKCYASNKHSQNILLRIDNTTAVAYINRMGGVQHPKLNSLCREIWQWCEERNLFIFASYINTKENSVADTESRSSRFETEWELNDKYFKQITLKFGPPNIDLFASRINSKCDLFISWHPDPDAFKVDAFTVNWEKFKFYAFPPFSMILKTLQKIIGDKAEGIVVVPYWPTQPWYPTFTSLLKLPPLYLQAKKDLLLSFNRSQPHPLWPQLILVAGLLSNRA</sequence>
<dbReference type="Proteomes" id="UP000410492">
    <property type="component" value="Unassembled WGS sequence"/>
</dbReference>
<protein>
    <recommendedName>
        <fullName evidence="1">Reverse transcriptase domain-containing protein</fullName>
    </recommendedName>
</protein>
<reference evidence="3 4" key="1">
    <citation type="submission" date="2019-01" db="EMBL/GenBank/DDBJ databases">
        <authorList>
            <person name="Sayadi A."/>
        </authorList>
    </citation>
    <scope>NUCLEOTIDE SEQUENCE [LARGE SCALE GENOMIC DNA]</scope>
</reference>
<dbReference type="OrthoDB" id="2348824at2759"/>
<name>A0A653D4M6_CALMS</name>
<dbReference type="EMBL" id="CAACVG010004274">
    <property type="protein sequence ID" value="VEN38276.1"/>
    <property type="molecule type" value="Genomic_DNA"/>
</dbReference>
<dbReference type="CDD" id="cd09275">
    <property type="entry name" value="RNase_HI_RT_DIRS1"/>
    <property type="match status" value="1"/>
</dbReference>
<dbReference type="EMBL" id="CAACVG010009896">
    <property type="protein sequence ID" value="VEN54480.1"/>
    <property type="molecule type" value="Genomic_DNA"/>
</dbReference>
<proteinExistence type="predicted"/>
<dbReference type="InterPro" id="IPR043502">
    <property type="entry name" value="DNA/RNA_pol_sf"/>
</dbReference>
<dbReference type="SUPFAM" id="SSF56672">
    <property type="entry name" value="DNA/RNA polymerases"/>
    <property type="match status" value="1"/>
</dbReference>
<dbReference type="InterPro" id="IPR043128">
    <property type="entry name" value="Rev_trsase/Diguanyl_cyclase"/>
</dbReference>
<dbReference type="PANTHER" id="PTHR33050">
    <property type="entry name" value="REVERSE TRANSCRIPTASE DOMAIN-CONTAINING PROTEIN"/>
    <property type="match status" value="1"/>
</dbReference>